<proteinExistence type="predicted"/>
<dbReference type="AlphaFoldDB" id="A0A813GRM3"/>
<dbReference type="EMBL" id="CAJNNV010029243">
    <property type="protein sequence ID" value="CAE8627699.1"/>
    <property type="molecule type" value="Genomic_DNA"/>
</dbReference>
<accession>A0A813GRM3</accession>
<evidence type="ECO:0000256" key="1">
    <source>
        <dbReference type="SAM" id="MobiDB-lite"/>
    </source>
</evidence>
<dbReference type="Proteomes" id="UP000654075">
    <property type="component" value="Unassembled WGS sequence"/>
</dbReference>
<comment type="caution">
    <text evidence="2">The sequence shown here is derived from an EMBL/GenBank/DDBJ whole genome shotgun (WGS) entry which is preliminary data.</text>
</comment>
<gene>
    <name evidence="2" type="ORF">PGLA1383_LOCUS44427</name>
</gene>
<reference evidence="2" key="1">
    <citation type="submission" date="2021-02" db="EMBL/GenBank/DDBJ databases">
        <authorList>
            <person name="Dougan E. K."/>
            <person name="Rhodes N."/>
            <person name="Thang M."/>
            <person name="Chan C."/>
        </authorList>
    </citation>
    <scope>NUCLEOTIDE SEQUENCE</scope>
</reference>
<evidence type="ECO:0000313" key="2">
    <source>
        <dbReference type="EMBL" id="CAE8627699.1"/>
    </source>
</evidence>
<keyword evidence="3" id="KW-1185">Reference proteome</keyword>
<feature type="region of interest" description="Disordered" evidence="1">
    <location>
        <begin position="1"/>
        <end position="20"/>
    </location>
</feature>
<name>A0A813GRM3_POLGL</name>
<organism evidence="2 3">
    <name type="scientific">Polarella glacialis</name>
    <name type="common">Dinoflagellate</name>
    <dbReference type="NCBI Taxonomy" id="89957"/>
    <lineage>
        <taxon>Eukaryota</taxon>
        <taxon>Sar</taxon>
        <taxon>Alveolata</taxon>
        <taxon>Dinophyceae</taxon>
        <taxon>Suessiales</taxon>
        <taxon>Suessiaceae</taxon>
        <taxon>Polarella</taxon>
    </lineage>
</organism>
<sequence length="88" mass="9353">NNNMASPEGRKDFHGEASSAKYWTPRATSTVGALMITKLVCPGSDSSWAQGPNCPKTMSGGRLGQPAELEQIRAARTALAHHQPCSKT</sequence>
<protein>
    <submittedName>
        <fullName evidence="2">Uncharacterized protein</fullName>
    </submittedName>
</protein>
<evidence type="ECO:0000313" key="3">
    <source>
        <dbReference type="Proteomes" id="UP000654075"/>
    </source>
</evidence>
<feature type="non-terminal residue" evidence="2">
    <location>
        <position position="1"/>
    </location>
</feature>